<protein>
    <submittedName>
        <fullName evidence="3">Short chain dehydrogenase</fullName>
    </submittedName>
</protein>
<dbReference type="SUPFAM" id="SSF51735">
    <property type="entry name" value="NAD(P)-binding Rossmann-fold domains"/>
    <property type="match status" value="1"/>
</dbReference>
<accession>A0AAU9EZ02</accession>
<dbReference type="Pfam" id="PF13561">
    <property type="entry name" value="adh_short_C2"/>
    <property type="match status" value="1"/>
</dbReference>
<evidence type="ECO:0000313" key="3">
    <source>
        <dbReference type="EMBL" id="BEQ14908.1"/>
    </source>
</evidence>
<evidence type="ECO:0000256" key="2">
    <source>
        <dbReference type="ARBA" id="ARBA00023002"/>
    </source>
</evidence>
<dbReference type="InterPro" id="IPR002347">
    <property type="entry name" value="SDR_fam"/>
</dbReference>
<dbReference type="InterPro" id="IPR036291">
    <property type="entry name" value="NAD(P)-bd_dom_sf"/>
</dbReference>
<organism evidence="3 4">
    <name type="scientific">Desulfoferula mesophila</name>
    <dbReference type="NCBI Taxonomy" id="3058419"/>
    <lineage>
        <taxon>Bacteria</taxon>
        <taxon>Pseudomonadati</taxon>
        <taxon>Thermodesulfobacteriota</taxon>
        <taxon>Desulfarculia</taxon>
        <taxon>Desulfarculales</taxon>
        <taxon>Desulfarculaceae</taxon>
        <taxon>Desulfoferula</taxon>
    </lineage>
</organism>
<evidence type="ECO:0000256" key="1">
    <source>
        <dbReference type="ARBA" id="ARBA00006484"/>
    </source>
</evidence>
<evidence type="ECO:0000313" key="4">
    <source>
        <dbReference type="Proteomes" id="UP001366166"/>
    </source>
</evidence>
<dbReference type="AlphaFoldDB" id="A0AAU9EZ02"/>
<dbReference type="InterPro" id="IPR051122">
    <property type="entry name" value="SDR_DHRS6-like"/>
</dbReference>
<dbReference type="PANTHER" id="PTHR43477:SF1">
    <property type="entry name" value="DIHYDROANTICAPSIN 7-DEHYDROGENASE"/>
    <property type="match status" value="1"/>
</dbReference>
<comment type="similarity">
    <text evidence="1">Belongs to the short-chain dehydrogenases/reductases (SDR) family.</text>
</comment>
<dbReference type="KEGG" id="dmp:FAK_19740"/>
<dbReference type="GO" id="GO:0016491">
    <property type="term" value="F:oxidoreductase activity"/>
    <property type="evidence" value="ECO:0007669"/>
    <property type="project" value="UniProtKB-KW"/>
</dbReference>
<name>A0AAU9EZ02_9BACT</name>
<dbReference type="PRINTS" id="PR00081">
    <property type="entry name" value="GDHRDH"/>
</dbReference>
<dbReference type="Gene3D" id="3.40.50.720">
    <property type="entry name" value="NAD(P)-binding Rossmann-like Domain"/>
    <property type="match status" value="1"/>
</dbReference>
<keyword evidence="2" id="KW-0560">Oxidoreductase</keyword>
<proteinExistence type="inferred from homology"/>
<reference evidence="4" key="1">
    <citation type="journal article" date="2023" name="Arch. Microbiol.">
        <title>Desulfoferula mesophilus gen. nov. sp. nov., a mesophilic sulfate-reducing bacterium isolated from a brackish lake sediment.</title>
        <authorList>
            <person name="Watanabe T."/>
            <person name="Yabe T."/>
            <person name="Tsuji J.M."/>
            <person name="Fukui M."/>
        </authorList>
    </citation>
    <scope>NUCLEOTIDE SEQUENCE [LARGE SCALE GENOMIC DNA]</scope>
    <source>
        <strain evidence="4">12FAK</strain>
    </source>
</reference>
<keyword evidence="4" id="KW-1185">Reference proteome</keyword>
<dbReference type="Proteomes" id="UP001366166">
    <property type="component" value="Chromosome"/>
</dbReference>
<gene>
    <name evidence="3" type="ORF">FAK_19740</name>
</gene>
<sequence>MRRPTLIQGQILAMNHSLENQRILIVGGSSGIGLAVARQSCKSGGKVVIASRKAAENRHDLTALVGHEVETYSFDVTSELETETTLKRIGDIDHLVVATRPEINPAPFAQTDLKQAKAAFETKFWGQYQLIQKAHKRISKKGSIVMTTGIAGEKIFQNHSTMVVINCATEALCRSLAVELAPIRVNVVSPGFVAPKPPETVQYAERFPVGRIASSDEIADAFVYLMANPYMTGTSMVVDGGARLI</sequence>
<dbReference type="EMBL" id="AP028679">
    <property type="protein sequence ID" value="BEQ14908.1"/>
    <property type="molecule type" value="Genomic_DNA"/>
</dbReference>
<dbReference type="PANTHER" id="PTHR43477">
    <property type="entry name" value="DIHYDROANTICAPSIN 7-DEHYDROGENASE"/>
    <property type="match status" value="1"/>
</dbReference>